<evidence type="ECO:0000256" key="1">
    <source>
        <dbReference type="ARBA" id="ARBA00004167"/>
    </source>
</evidence>
<dbReference type="AlphaFoldDB" id="A0A2U2DFP8"/>
<dbReference type="GO" id="GO:0016020">
    <property type="term" value="C:membrane"/>
    <property type="evidence" value="ECO:0007669"/>
    <property type="project" value="UniProtKB-SubCell"/>
</dbReference>
<evidence type="ECO:0000313" key="10">
    <source>
        <dbReference type="Proteomes" id="UP000245252"/>
    </source>
</evidence>
<evidence type="ECO:0000256" key="5">
    <source>
        <dbReference type="ARBA" id="ARBA00022734"/>
    </source>
</evidence>
<keyword evidence="10" id="KW-1185">Reference proteome</keyword>
<feature type="signal peptide" evidence="8">
    <location>
        <begin position="1"/>
        <end position="23"/>
    </location>
</feature>
<dbReference type="Pfam" id="PF07886">
    <property type="entry name" value="BA14K"/>
    <property type="match status" value="1"/>
</dbReference>
<dbReference type="EMBL" id="QFBC01000037">
    <property type="protein sequence ID" value="PWE52098.1"/>
    <property type="molecule type" value="Genomic_DNA"/>
</dbReference>
<comment type="subcellular location">
    <subcellularLocation>
        <location evidence="1">Membrane</location>
        <topology evidence="1">Single-pass membrane protein</topology>
    </subcellularLocation>
</comment>
<protein>
    <recommendedName>
        <fullName evidence="3">Lectin-like protein BA14k</fullName>
    </recommendedName>
</protein>
<evidence type="ECO:0000256" key="8">
    <source>
        <dbReference type="SAM" id="SignalP"/>
    </source>
</evidence>
<reference evidence="9 10" key="1">
    <citation type="submission" date="2018-05" db="EMBL/GenBank/DDBJ databases">
        <title>The draft genome of strain NS-104.</title>
        <authorList>
            <person name="Hang P."/>
            <person name="Jiang J."/>
        </authorList>
    </citation>
    <scope>NUCLEOTIDE SEQUENCE [LARGE SCALE GENOMIC DNA]</scope>
    <source>
        <strain evidence="9 10">NS-104</strain>
    </source>
</reference>
<dbReference type="OrthoDB" id="8117189at2"/>
<dbReference type="InterPro" id="IPR012413">
    <property type="entry name" value="BA14K"/>
</dbReference>
<feature type="transmembrane region" description="Helical" evidence="7">
    <location>
        <begin position="69"/>
        <end position="87"/>
    </location>
</feature>
<gene>
    <name evidence="9" type="ORF">DEM27_32830</name>
</gene>
<feature type="chain" id="PRO_5015614390" description="Lectin-like protein BA14k" evidence="8">
    <location>
        <begin position="24"/>
        <end position="128"/>
    </location>
</feature>
<comment type="caution">
    <text evidence="9">The sequence shown here is derived from an EMBL/GenBank/DDBJ whole genome shotgun (WGS) entry which is preliminary data.</text>
</comment>
<evidence type="ECO:0000256" key="6">
    <source>
        <dbReference type="ARBA" id="ARBA00025321"/>
    </source>
</evidence>
<keyword evidence="8" id="KW-0732">Signal</keyword>
<keyword evidence="7" id="KW-1133">Transmembrane helix</keyword>
<sequence>MKIFTTCAMSAIIGLTSLLPVEASPTAVRSINSASDVQNVQYRERRGHWHGHRGYRERRRGYRRHSDGYWYPLAAFGAGAIIGGAIANSRDNGGSHEEWCANRYRSYSVRTDTYVGNDGRRHRCNSPY</sequence>
<keyword evidence="5" id="KW-0430">Lectin</keyword>
<proteinExistence type="inferred from homology"/>
<comment type="function">
    <text evidence="6">Has immunoglobulin-binding and hemagglutination properties, and can bind to mannose. Essential for virulence. May be involved in LPS biosynthesis or polysaccharide transport.</text>
</comment>
<dbReference type="Proteomes" id="UP000245252">
    <property type="component" value="Unassembled WGS sequence"/>
</dbReference>
<evidence type="ECO:0000256" key="4">
    <source>
        <dbReference type="ARBA" id="ARBA00022475"/>
    </source>
</evidence>
<evidence type="ECO:0000256" key="2">
    <source>
        <dbReference type="ARBA" id="ARBA00010270"/>
    </source>
</evidence>
<dbReference type="GO" id="GO:0030246">
    <property type="term" value="F:carbohydrate binding"/>
    <property type="evidence" value="ECO:0007669"/>
    <property type="project" value="UniProtKB-KW"/>
</dbReference>
<evidence type="ECO:0000313" key="9">
    <source>
        <dbReference type="EMBL" id="PWE52098.1"/>
    </source>
</evidence>
<name>A0A2U2DFP8_9HYPH</name>
<keyword evidence="7" id="KW-0472">Membrane</keyword>
<accession>A0A2U2DFP8</accession>
<organism evidence="9 10">
    <name type="scientific">Metarhizobium album</name>
    <dbReference type="NCBI Taxonomy" id="2182425"/>
    <lineage>
        <taxon>Bacteria</taxon>
        <taxon>Pseudomonadati</taxon>
        <taxon>Pseudomonadota</taxon>
        <taxon>Alphaproteobacteria</taxon>
        <taxon>Hyphomicrobiales</taxon>
        <taxon>Rhizobiaceae</taxon>
        <taxon>Metarhizobium</taxon>
    </lineage>
</organism>
<evidence type="ECO:0000256" key="3">
    <source>
        <dbReference type="ARBA" id="ARBA00020552"/>
    </source>
</evidence>
<comment type="similarity">
    <text evidence="2">Belongs to the BA14k family.</text>
</comment>
<keyword evidence="4" id="KW-1003">Cell membrane</keyword>
<evidence type="ECO:0000256" key="7">
    <source>
        <dbReference type="SAM" id="Phobius"/>
    </source>
</evidence>
<keyword evidence="7" id="KW-0812">Transmembrane</keyword>